<evidence type="ECO:0000256" key="4">
    <source>
        <dbReference type="ARBA" id="ARBA00023136"/>
    </source>
</evidence>
<dbReference type="PANTHER" id="PTHR30518:SF2">
    <property type="entry name" value="ENDOLYTIC MUREIN TRANSGLYCOSYLASE"/>
    <property type="match status" value="1"/>
</dbReference>
<feature type="site" description="Important for catalytic activity" evidence="7">
    <location>
        <position position="245"/>
    </location>
</feature>
<dbReference type="HAMAP" id="MF_02065">
    <property type="entry name" value="MltG"/>
    <property type="match status" value="1"/>
</dbReference>
<evidence type="ECO:0000256" key="6">
    <source>
        <dbReference type="ARBA" id="ARBA00023316"/>
    </source>
</evidence>
<comment type="catalytic activity">
    <reaction evidence="7">
        <text>a peptidoglycan chain = a peptidoglycan chain with N-acetyl-1,6-anhydromuramyl-[peptide] at the reducing end + a peptidoglycan chain with N-acetylglucosamine at the non-reducing end.</text>
        <dbReference type="EC" id="4.2.2.29"/>
    </reaction>
</comment>
<evidence type="ECO:0000256" key="5">
    <source>
        <dbReference type="ARBA" id="ARBA00023239"/>
    </source>
</evidence>
<protein>
    <recommendedName>
        <fullName evidence="7">Endolytic murein transglycosylase</fullName>
        <ecNumber evidence="7">4.2.2.29</ecNumber>
    </recommendedName>
    <alternativeName>
        <fullName evidence="7">Peptidoglycan lytic transglycosylase</fullName>
    </alternativeName>
    <alternativeName>
        <fullName evidence="7">Peptidoglycan polymerization terminase</fullName>
    </alternativeName>
</protein>
<name>A0ABS2QPP8_9BACI</name>
<dbReference type="EC" id="4.2.2.29" evidence="7"/>
<dbReference type="RefSeq" id="WP_239583260.1">
    <property type="nucleotide sequence ID" value="NZ_JAFBFC010000001.1"/>
</dbReference>
<evidence type="ECO:0000313" key="8">
    <source>
        <dbReference type="EMBL" id="MBM7701425.1"/>
    </source>
</evidence>
<dbReference type="Gene3D" id="3.30.1490.480">
    <property type="entry name" value="Endolytic murein transglycosylase"/>
    <property type="match status" value="1"/>
</dbReference>
<proteinExistence type="inferred from homology"/>
<comment type="similarity">
    <text evidence="7">Belongs to the transglycosylase MltG family.</text>
</comment>
<evidence type="ECO:0000256" key="3">
    <source>
        <dbReference type="ARBA" id="ARBA00022989"/>
    </source>
</evidence>
<sequence length="364" mass="41537">MSHQIFNERPKRKIIKWMIGLLLAFVVIAGGGALYVQSALKPAEKHSGEEVEVVIPRGSSAASIGQILEQKKLIKNKDIFRFYVRVKNISGFQAGTYVFSPSMSAHQMIDMMKSGDVTRTPKVQLTIPEGRQLSEIAEVFEKHTSYTKEQVMEKVQSKEFVEEMKKNYPKTITNEVDKKDIKYALEGYLYPATYSFYNEDVSLDEMLATMIGKTDEVIKKYEEEMKEKAYTPHQLLTMASLIEEEATEKVDREKIASVFYNRIDENMPLQTDPTVLYALGAHKDRVLYRDLEVDSPYNTYKVKGITPGPISNAGEMSIKATLKPAETDYLYFLATPEGEVIFTRTLKEHNKQKNIHITGKRDTD</sequence>
<comment type="caution">
    <text evidence="8">The sequence shown here is derived from an EMBL/GenBank/DDBJ whole genome shotgun (WGS) entry which is preliminary data.</text>
</comment>
<evidence type="ECO:0000313" key="9">
    <source>
        <dbReference type="Proteomes" id="UP000809829"/>
    </source>
</evidence>
<keyword evidence="6 7" id="KW-0961">Cell wall biogenesis/degradation</keyword>
<evidence type="ECO:0000256" key="1">
    <source>
        <dbReference type="ARBA" id="ARBA00022475"/>
    </source>
</evidence>
<comment type="function">
    <text evidence="7">Functions as a peptidoglycan terminase that cleaves nascent peptidoglycan strands endolytically to terminate their elongation.</text>
</comment>
<organism evidence="8 9">
    <name type="scientific">Priestia iocasae</name>
    <dbReference type="NCBI Taxonomy" id="2291674"/>
    <lineage>
        <taxon>Bacteria</taxon>
        <taxon>Bacillati</taxon>
        <taxon>Bacillota</taxon>
        <taxon>Bacilli</taxon>
        <taxon>Bacillales</taxon>
        <taxon>Bacillaceae</taxon>
        <taxon>Priestia</taxon>
    </lineage>
</organism>
<accession>A0ABS2QPP8</accession>
<dbReference type="PANTHER" id="PTHR30518">
    <property type="entry name" value="ENDOLYTIC MUREIN TRANSGLYCOSYLASE"/>
    <property type="match status" value="1"/>
</dbReference>
<evidence type="ECO:0000256" key="7">
    <source>
        <dbReference type="HAMAP-Rule" id="MF_02065"/>
    </source>
</evidence>
<keyword evidence="3 7" id="KW-1133">Transmembrane helix</keyword>
<dbReference type="Proteomes" id="UP000809829">
    <property type="component" value="Unassembled WGS sequence"/>
</dbReference>
<reference evidence="8 9" key="1">
    <citation type="submission" date="2021-01" db="EMBL/GenBank/DDBJ databases">
        <title>Genomic Encyclopedia of Type Strains, Phase IV (KMG-IV): sequencing the most valuable type-strain genomes for metagenomic binning, comparative biology and taxonomic classification.</title>
        <authorList>
            <person name="Goeker M."/>
        </authorList>
    </citation>
    <scope>NUCLEOTIDE SEQUENCE [LARGE SCALE GENOMIC DNA]</scope>
    <source>
        <strain evidence="8 9">DSM 104297</strain>
    </source>
</reference>
<evidence type="ECO:0000256" key="2">
    <source>
        <dbReference type="ARBA" id="ARBA00022692"/>
    </source>
</evidence>
<dbReference type="Gene3D" id="3.30.160.60">
    <property type="entry name" value="Classic Zinc Finger"/>
    <property type="match status" value="1"/>
</dbReference>
<keyword evidence="2 7" id="KW-0812">Transmembrane</keyword>
<dbReference type="Pfam" id="PF02618">
    <property type="entry name" value="YceG"/>
    <property type="match status" value="1"/>
</dbReference>
<keyword evidence="5 7" id="KW-0456">Lyase</keyword>
<dbReference type="InterPro" id="IPR003770">
    <property type="entry name" value="MLTG-like"/>
</dbReference>
<keyword evidence="4 7" id="KW-0472">Membrane</keyword>
<gene>
    <name evidence="7" type="primary">mltG</name>
    <name evidence="8" type="ORF">JOC83_000251</name>
</gene>
<keyword evidence="1 7" id="KW-1003">Cell membrane</keyword>
<dbReference type="NCBIfam" id="TIGR00247">
    <property type="entry name" value="endolytic transglycosylase MltG"/>
    <property type="match status" value="1"/>
</dbReference>
<dbReference type="EMBL" id="JAFBFC010000001">
    <property type="protein sequence ID" value="MBM7701425.1"/>
    <property type="molecule type" value="Genomic_DNA"/>
</dbReference>
<keyword evidence="9" id="KW-1185">Reference proteome</keyword>
<dbReference type="CDD" id="cd08010">
    <property type="entry name" value="MltG_like"/>
    <property type="match status" value="1"/>
</dbReference>